<dbReference type="AlphaFoldDB" id="A0A813E6Z4"/>
<dbReference type="EMBL" id="CAJNNV010006290">
    <property type="protein sequence ID" value="CAE8593376.1"/>
    <property type="molecule type" value="Genomic_DNA"/>
</dbReference>
<accession>A0A813E6Z4</accession>
<reference evidence="1" key="1">
    <citation type="submission" date="2021-02" db="EMBL/GenBank/DDBJ databases">
        <authorList>
            <person name="Dougan E. K."/>
            <person name="Rhodes N."/>
            <person name="Thang M."/>
            <person name="Chan C."/>
        </authorList>
    </citation>
    <scope>NUCLEOTIDE SEQUENCE</scope>
</reference>
<keyword evidence="3" id="KW-1185">Reference proteome</keyword>
<gene>
    <name evidence="1" type="ORF">PGLA1383_LOCUS11972</name>
    <name evidence="2" type="ORF">PGLA1383_LOCUS55914</name>
</gene>
<dbReference type="EMBL" id="CAJNNV010032843">
    <property type="protein sequence ID" value="CAE8641191.1"/>
    <property type="molecule type" value="Genomic_DNA"/>
</dbReference>
<evidence type="ECO:0000313" key="2">
    <source>
        <dbReference type="EMBL" id="CAE8641191.1"/>
    </source>
</evidence>
<feature type="non-terminal residue" evidence="1">
    <location>
        <position position="1"/>
    </location>
</feature>
<protein>
    <submittedName>
        <fullName evidence="1">Uncharacterized protein</fullName>
    </submittedName>
</protein>
<evidence type="ECO:0000313" key="3">
    <source>
        <dbReference type="Proteomes" id="UP000654075"/>
    </source>
</evidence>
<dbReference type="Proteomes" id="UP000654075">
    <property type="component" value="Unassembled WGS sequence"/>
</dbReference>
<sequence length="80" mass="8565">AVPESWIPEEDADVLADIFRRARPRVLRRYAAAWPAAGRGLEELCRSSSQDETDAPALQVEVQVGAVGGTGFHGFGGVLD</sequence>
<organism evidence="1 3">
    <name type="scientific">Polarella glacialis</name>
    <name type="common">Dinoflagellate</name>
    <dbReference type="NCBI Taxonomy" id="89957"/>
    <lineage>
        <taxon>Eukaryota</taxon>
        <taxon>Sar</taxon>
        <taxon>Alveolata</taxon>
        <taxon>Dinophyceae</taxon>
        <taxon>Suessiales</taxon>
        <taxon>Suessiaceae</taxon>
        <taxon>Polarella</taxon>
    </lineage>
</organism>
<name>A0A813E6Z4_POLGL</name>
<feature type="non-terminal residue" evidence="1">
    <location>
        <position position="80"/>
    </location>
</feature>
<evidence type="ECO:0000313" key="1">
    <source>
        <dbReference type="EMBL" id="CAE8593376.1"/>
    </source>
</evidence>
<comment type="caution">
    <text evidence="1">The sequence shown here is derived from an EMBL/GenBank/DDBJ whole genome shotgun (WGS) entry which is preliminary data.</text>
</comment>
<proteinExistence type="predicted"/>